<evidence type="ECO:0000313" key="13">
    <source>
        <dbReference type="EMBL" id="BAV33648.1"/>
    </source>
</evidence>
<keyword evidence="6" id="KW-0677">Repeat</keyword>
<comment type="subcellular location">
    <subcellularLocation>
        <location evidence="1">Cell membrane</location>
    </subcellularLocation>
</comment>
<evidence type="ECO:0000256" key="4">
    <source>
        <dbReference type="ARBA" id="ARBA00022723"/>
    </source>
</evidence>
<dbReference type="GO" id="GO:0005506">
    <property type="term" value="F:iron ion binding"/>
    <property type="evidence" value="ECO:0007669"/>
    <property type="project" value="InterPro"/>
</dbReference>
<evidence type="ECO:0000256" key="8">
    <source>
        <dbReference type="ARBA" id="ARBA00023136"/>
    </source>
</evidence>
<feature type="signal peptide" evidence="11">
    <location>
        <begin position="1"/>
        <end position="22"/>
    </location>
</feature>
<name>A0A1B4XFR5_9GAMM</name>
<keyword evidence="14" id="KW-1185">Reference proteome</keyword>
<dbReference type="InterPro" id="IPR036909">
    <property type="entry name" value="Cyt_c-like_dom_sf"/>
</dbReference>
<dbReference type="GO" id="GO:0020037">
    <property type="term" value="F:heme binding"/>
    <property type="evidence" value="ECO:0007669"/>
    <property type="project" value="InterPro"/>
</dbReference>
<dbReference type="InterPro" id="IPR051459">
    <property type="entry name" value="Cytochrome_c-type_DH"/>
</dbReference>
<dbReference type="Proteomes" id="UP000243180">
    <property type="component" value="Chromosome"/>
</dbReference>
<dbReference type="SUPFAM" id="SSF46626">
    <property type="entry name" value="Cytochrome c"/>
    <property type="match status" value="2"/>
</dbReference>
<feature type="chain" id="PRO_5008572362" evidence="11">
    <location>
        <begin position="23"/>
        <end position="306"/>
    </location>
</feature>
<organism evidence="13 14">
    <name type="scientific">Sulfuricaulis limicola</name>
    <dbReference type="NCBI Taxonomy" id="1620215"/>
    <lineage>
        <taxon>Bacteria</taxon>
        <taxon>Pseudomonadati</taxon>
        <taxon>Pseudomonadota</taxon>
        <taxon>Gammaproteobacteria</taxon>
        <taxon>Acidiferrobacterales</taxon>
        <taxon>Acidiferrobacteraceae</taxon>
        <taxon>Sulfuricaulis</taxon>
    </lineage>
</organism>
<keyword evidence="7 9" id="KW-0408">Iron</keyword>
<dbReference type="PANTHER" id="PTHR35008:SF8">
    <property type="entry name" value="ALCOHOL DEHYDROGENASE CYTOCHROME C SUBUNIT"/>
    <property type="match status" value="1"/>
</dbReference>
<dbReference type="InterPro" id="IPR009056">
    <property type="entry name" value="Cyt_c-like_dom"/>
</dbReference>
<dbReference type="InterPro" id="IPR014353">
    <property type="entry name" value="Membr-bd_ADH_cyt_c"/>
</dbReference>
<dbReference type="EMBL" id="AP014879">
    <property type="protein sequence ID" value="BAV33648.1"/>
    <property type="molecule type" value="Genomic_DNA"/>
</dbReference>
<protein>
    <submittedName>
        <fullName evidence="13">Cytochrome C</fullName>
    </submittedName>
</protein>
<evidence type="ECO:0000256" key="2">
    <source>
        <dbReference type="ARBA" id="ARBA00022475"/>
    </source>
</evidence>
<dbReference type="GO" id="GO:0016614">
    <property type="term" value="F:oxidoreductase activity, acting on CH-OH group of donors"/>
    <property type="evidence" value="ECO:0007669"/>
    <property type="project" value="InterPro"/>
</dbReference>
<feature type="domain" description="Cytochrome c" evidence="12">
    <location>
        <begin position="172"/>
        <end position="283"/>
    </location>
</feature>
<keyword evidence="8" id="KW-0472">Membrane</keyword>
<accession>A0A1B4XFR5</accession>
<gene>
    <name evidence="13" type="ORF">SCL_1337</name>
</gene>
<feature type="region of interest" description="Disordered" evidence="10">
    <location>
        <begin position="287"/>
        <end position="306"/>
    </location>
</feature>
<evidence type="ECO:0000256" key="9">
    <source>
        <dbReference type="PROSITE-ProRule" id="PRU00433"/>
    </source>
</evidence>
<dbReference type="KEGG" id="slim:SCL_1337"/>
<evidence type="ECO:0000313" key="14">
    <source>
        <dbReference type="Proteomes" id="UP000243180"/>
    </source>
</evidence>
<reference evidence="13 14" key="1">
    <citation type="submission" date="2015-05" db="EMBL/GenBank/DDBJ databases">
        <title>Complete genome sequence of a sulfur-oxidizing gammaproteobacterium strain HA5.</title>
        <authorList>
            <person name="Miura A."/>
            <person name="Kojima H."/>
            <person name="Fukui M."/>
        </authorList>
    </citation>
    <scope>NUCLEOTIDE SEQUENCE [LARGE SCALE GENOMIC DNA]</scope>
    <source>
        <strain evidence="13 14">HA5</strain>
    </source>
</reference>
<keyword evidence="2" id="KW-1003">Cell membrane</keyword>
<dbReference type="GO" id="GO:0009055">
    <property type="term" value="F:electron transfer activity"/>
    <property type="evidence" value="ECO:0007669"/>
    <property type="project" value="InterPro"/>
</dbReference>
<dbReference type="InParanoid" id="A0A1B4XFR5"/>
<dbReference type="PIRSF" id="PIRSF000018">
    <property type="entry name" value="Mb_ADH_cyt_c"/>
    <property type="match status" value="1"/>
</dbReference>
<feature type="domain" description="Cytochrome c" evidence="12">
    <location>
        <begin position="25"/>
        <end position="130"/>
    </location>
</feature>
<dbReference type="Gene3D" id="1.10.760.10">
    <property type="entry name" value="Cytochrome c-like domain"/>
    <property type="match status" value="1"/>
</dbReference>
<dbReference type="AlphaFoldDB" id="A0A1B4XFR5"/>
<sequence length="306" mass="33667">MLAQRHAAVMLWLAVATAPAMAANADTPPGEYLFRAAGCAGCHTDADSKGTPLAGGRALSTPFGTFYSPNITPDPDTGIGRWSEADFVRALREGISPQGQHYYPAFPYTSYTQLTDADLRALWAYLHSVKPVRQANKPHALPWYLRSRATLRIWKMMFFGPGAYELQHDKPPAWNRGAYLVRAVAHCGECHTPRNLLGGFRQSQQLAGNPHGVDDAKIPNITPDRKTGIGTWTANDLVYYLETGATPDGDFAGDAMAEIIDNSTSQLTGDDRRAIAVYIKSLPAVETERLERARKEKPPKKKEAWE</sequence>
<dbReference type="PANTHER" id="PTHR35008">
    <property type="entry name" value="BLL4482 PROTEIN-RELATED"/>
    <property type="match status" value="1"/>
</dbReference>
<keyword evidence="3 9" id="KW-0349">Heme</keyword>
<dbReference type="OrthoDB" id="9811281at2"/>
<evidence type="ECO:0000256" key="5">
    <source>
        <dbReference type="ARBA" id="ARBA00022729"/>
    </source>
</evidence>
<dbReference type="RefSeq" id="WP_096360481.1">
    <property type="nucleotide sequence ID" value="NZ_AP014879.1"/>
</dbReference>
<evidence type="ECO:0000256" key="10">
    <source>
        <dbReference type="SAM" id="MobiDB-lite"/>
    </source>
</evidence>
<proteinExistence type="predicted"/>
<dbReference type="PROSITE" id="PS51007">
    <property type="entry name" value="CYTC"/>
    <property type="match status" value="2"/>
</dbReference>
<evidence type="ECO:0000259" key="12">
    <source>
        <dbReference type="PROSITE" id="PS51007"/>
    </source>
</evidence>
<evidence type="ECO:0000256" key="1">
    <source>
        <dbReference type="ARBA" id="ARBA00004236"/>
    </source>
</evidence>
<evidence type="ECO:0000256" key="11">
    <source>
        <dbReference type="SAM" id="SignalP"/>
    </source>
</evidence>
<evidence type="ECO:0000256" key="6">
    <source>
        <dbReference type="ARBA" id="ARBA00022737"/>
    </source>
</evidence>
<keyword evidence="5 11" id="KW-0732">Signal</keyword>
<keyword evidence="4 9" id="KW-0479">Metal-binding</keyword>
<evidence type="ECO:0000256" key="7">
    <source>
        <dbReference type="ARBA" id="ARBA00023004"/>
    </source>
</evidence>
<evidence type="ECO:0000256" key="3">
    <source>
        <dbReference type="ARBA" id="ARBA00022617"/>
    </source>
</evidence>
<dbReference type="Pfam" id="PF00034">
    <property type="entry name" value="Cytochrom_C"/>
    <property type="match status" value="1"/>
</dbReference>
<dbReference type="GO" id="GO:0005886">
    <property type="term" value="C:plasma membrane"/>
    <property type="evidence" value="ECO:0007669"/>
    <property type="project" value="UniProtKB-SubCell"/>
</dbReference>